<evidence type="ECO:0000313" key="2">
    <source>
        <dbReference type="Proteomes" id="UP001497700"/>
    </source>
</evidence>
<protein>
    <submittedName>
        <fullName evidence="1">LrgB-like family-domain-containing protein</fullName>
    </submittedName>
</protein>
<gene>
    <name evidence="1" type="ORF">F4820DRAFT_470735</name>
</gene>
<organism evidence="1 2">
    <name type="scientific">Hypoxylon rubiginosum</name>
    <dbReference type="NCBI Taxonomy" id="110542"/>
    <lineage>
        <taxon>Eukaryota</taxon>
        <taxon>Fungi</taxon>
        <taxon>Dikarya</taxon>
        <taxon>Ascomycota</taxon>
        <taxon>Pezizomycotina</taxon>
        <taxon>Sordariomycetes</taxon>
        <taxon>Xylariomycetidae</taxon>
        <taxon>Xylariales</taxon>
        <taxon>Hypoxylaceae</taxon>
        <taxon>Hypoxylon</taxon>
    </lineage>
</organism>
<comment type="caution">
    <text evidence="1">The sequence shown here is derived from an EMBL/GenBank/DDBJ whole genome shotgun (WGS) entry which is preliminary data.</text>
</comment>
<sequence length="545" mass="57908">MMVIERQRLLDDLWSAVQLAIRHSRKNIIQSWLYVPFGIILILLACFGVSKLFALGSVAFPASVACLVILFLALLLSEQVLGEHRTRRIVAIIDVPGGWALRWINVLFTPSFVLLPLSPPIGGIEVLKIIAVFIIGFVAMMVLAAYMTRGLQLVFGSSKRALTERAEELHPDSEEIPMTTAPQTGGTSTPMSVEQPSSDEVSLQPPPRSQNTSQGHQDDESGPQASRAASSSTPPNLPPQAPIPPSRSSRWAAILTAHLDLCIYTSLFLLVGLPVYFSAAPGYEMPLHLSLNVLAYFLAASLPPRWQRYLHPVLASSLLTVLGLWVLGLMRGDDLQTSLAAYKTGVGYAQLWSGGGGTGGREMLPGAGDLFASALDASIVAFALPVHRYRRELRQHLAAIAVPSVALSIASLFAYPAACRAVGISAERSLAFAARSLTLALAVPATANLGGDVNTVAALAIMSGIVGVLVGQRMLALMKIPEDDYVTRGVTLGANSSAIASALLLRTDPRAAALSILAMSLFGTVTVLFTSIPPITAVIQSLVGL</sequence>
<dbReference type="EMBL" id="MU393427">
    <property type="protein sequence ID" value="KAI4869865.1"/>
    <property type="molecule type" value="Genomic_DNA"/>
</dbReference>
<keyword evidence="2" id="KW-1185">Reference proteome</keyword>
<evidence type="ECO:0000313" key="1">
    <source>
        <dbReference type="EMBL" id="KAI4869865.1"/>
    </source>
</evidence>
<accession>A0ACB9ZF51</accession>
<proteinExistence type="predicted"/>
<dbReference type="Proteomes" id="UP001497700">
    <property type="component" value="Unassembled WGS sequence"/>
</dbReference>
<reference evidence="1 2" key="1">
    <citation type="journal article" date="2022" name="New Phytol.">
        <title>Ecological generalism drives hyperdiversity of secondary metabolite gene clusters in xylarialean endophytes.</title>
        <authorList>
            <person name="Franco M.E.E."/>
            <person name="Wisecaver J.H."/>
            <person name="Arnold A.E."/>
            <person name="Ju Y.M."/>
            <person name="Slot J.C."/>
            <person name="Ahrendt S."/>
            <person name="Moore L.P."/>
            <person name="Eastman K.E."/>
            <person name="Scott K."/>
            <person name="Konkel Z."/>
            <person name="Mondo S.J."/>
            <person name="Kuo A."/>
            <person name="Hayes R.D."/>
            <person name="Haridas S."/>
            <person name="Andreopoulos B."/>
            <person name="Riley R."/>
            <person name="LaButti K."/>
            <person name="Pangilinan J."/>
            <person name="Lipzen A."/>
            <person name="Amirebrahimi M."/>
            <person name="Yan J."/>
            <person name="Adam C."/>
            <person name="Keymanesh K."/>
            <person name="Ng V."/>
            <person name="Louie K."/>
            <person name="Northen T."/>
            <person name="Drula E."/>
            <person name="Henrissat B."/>
            <person name="Hsieh H.M."/>
            <person name="Youens-Clark K."/>
            <person name="Lutzoni F."/>
            <person name="Miadlikowska J."/>
            <person name="Eastwood D.C."/>
            <person name="Hamelin R.C."/>
            <person name="Grigoriev I.V."/>
            <person name="U'Ren J.M."/>
        </authorList>
    </citation>
    <scope>NUCLEOTIDE SEQUENCE [LARGE SCALE GENOMIC DNA]</scope>
    <source>
        <strain evidence="1 2">CBS 119005</strain>
    </source>
</reference>
<name>A0ACB9ZF51_9PEZI</name>